<dbReference type="Proteomes" id="UP000598174">
    <property type="component" value="Unassembled WGS sequence"/>
</dbReference>
<evidence type="ECO:0000313" key="4">
    <source>
        <dbReference type="EMBL" id="GIE13234.1"/>
    </source>
</evidence>
<dbReference type="SUPFAM" id="SSF53335">
    <property type="entry name" value="S-adenosyl-L-methionine-dependent methyltransferases"/>
    <property type="match status" value="1"/>
</dbReference>
<dbReference type="Pfam" id="PF13649">
    <property type="entry name" value="Methyltransf_25"/>
    <property type="match status" value="1"/>
</dbReference>
<dbReference type="GO" id="GO:0032259">
    <property type="term" value="P:methylation"/>
    <property type="evidence" value="ECO:0007669"/>
    <property type="project" value="UniProtKB-KW"/>
</dbReference>
<dbReference type="InterPro" id="IPR029063">
    <property type="entry name" value="SAM-dependent_MTases_sf"/>
</dbReference>
<organism evidence="4 5">
    <name type="scientific">Paractinoplanes ferrugineus</name>
    <dbReference type="NCBI Taxonomy" id="113564"/>
    <lineage>
        <taxon>Bacteria</taxon>
        <taxon>Bacillati</taxon>
        <taxon>Actinomycetota</taxon>
        <taxon>Actinomycetes</taxon>
        <taxon>Micromonosporales</taxon>
        <taxon>Micromonosporaceae</taxon>
        <taxon>Paractinoplanes</taxon>
    </lineage>
</organism>
<dbReference type="InterPro" id="IPR041698">
    <property type="entry name" value="Methyltransf_25"/>
</dbReference>
<evidence type="ECO:0000256" key="1">
    <source>
        <dbReference type="ARBA" id="ARBA00022603"/>
    </source>
</evidence>
<feature type="domain" description="Methyltransferase" evidence="3">
    <location>
        <begin position="52"/>
        <end position="141"/>
    </location>
</feature>
<evidence type="ECO:0000259" key="3">
    <source>
        <dbReference type="Pfam" id="PF13649"/>
    </source>
</evidence>
<dbReference type="RefSeq" id="WP_239118178.1">
    <property type="nucleotide sequence ID" value="NZ_BAAABP010000052.1"/>
</dbReference>
<evidence type="ECO:0000256" key="2">
    <source>
        <dbReference type="ARBA" id="ARBA00022679"/>
    </source>
</evidence>
<gene>
    <name evidence="4" type="ORF">Afe05nite_50740</name>
</gene>
<accession>A0A919MFX4</accession>
<dbReference type="PANTHER" id="PTHR43861:SF1">
    <property type="entry name" value="TRANS-ACONITATE 2-METHYLTRANSFERASE"/>
    <property type="match status" value="1"/>
</dbReference>
<dbReference type="PANTHER" id="PTHR43861">
    <property type="entry name" value="TRANS-ACONITATE 2-METHYLTRANSFERASE-RELATED"/>
    <property type="match status" value="1"/>
</dbReference>
<keyword evidence="1 4" id="KW-0489">Methyltransferase</keyword>
<keyword evidence="2" id="KW-0808">Transferase</keyword>
<proteinExistence type="predicted"/>
<keyword evidence="5" id="KW-1185">Reference proteome</keyword>
<dbReference type="CDD" id="cd02440">
    <property type="entry name" value="AdoMet_MTases"/>
    <property type="match status" value="1"/>
</dbReference>
<dbReference type="GO" id="GO:0008168">
    <property type="term" value="F:methyltransferase activity"/>
    <property type="evidence" value="ECO:0007669"/>
    <property type="project" value="UniProtKB-KW"/>
</dbReference>
<comment type="caution">
    <text evidence="4">The sequence shown here is derived from an EMBL/GenBank/DDBJ whole genome shotgun (WGS) entry which is preliminary data.</text>
</comment>
<dbReference type="AlphaFoldDB" id="A0A919MFX4"/>
<name>A0A919MFX4_9ACTN</name>
<dbReference type="EMBL" id="BOMM01000047">
    <property type="protein sequence ID" value="GIE13234.1"/>
    <property type="molecule type" value="Genomic_DNA"/>
</dbReference>
<dbReference type="Gene3D" id="3.40.50.150">
    <property type="entry name" value="Vaccinia Virus protein VP39"/>
    <property type="match status" value="1"/>
</dbReference>
<evidence type="ECO:0000313" key="5">
    <source>
        <dbReference type="Proteomes" id="UP000598174"/>
    </source>
</evidence>
<reference evidence="4" key="1">
    <citation type="submission" date="2021-01" db="EMBL/GenBank/DDBJ databases">
        <title>Whole genome shotgun sequence of Actinoplanes ferrugineus NBRC 15555.</title>
        <authorList>
            <person name="Komaki H."/>
            <person name="Tamura T."/>
        </authorList>
    </citation>
    <scope>NUCLEOTIDE SEQUENCE</scope>
    <source>
        <strain evidence="4">NBRC 15555</strain>
    </source>
</reference>
<protein>
    <submittedName>
        <fullName evidence="4">Methyltransferase</fullName>
    </submittedName>
</protein>
<sequence>MENWLADARQSYDTVARSYADFVRGYPDGQIYSLSTFALFADLVNAAGGGPVADIGCGPGHVTAHLRGLGLDAFGVDLSPGMIDLARGEHPGVRFEVGSMTALDLENDSLGGIVAWYSTIHVPDEELGTAFAQFHRVLRPGAPLLLGFHAGEGSNLKTEGYGGHPMKIYVHRRTPAQVGARLEQAGFAVEAHTLWLDDRHPAGIVVARRPAT</sequence>